<organism>
    <name type="scientific">Ixodes scapularis</name>
    <name type="common">Black-legged tick</name>
    <name type="synonym">Deer tick</name>
    <dbReference type="NCBI Taxonomy" id="6945"/>
    <lineage>
        <taxon>Eukaryota</taxon>
        <taxon>Metazoa</taxon>
        <taxon>Ecdysozoa</taxon>
        <taxon>Arthropoda</taxon>
        <taxon>Chelicerata</taxon>
        <taxon>Arachnida</taxon>
        <taxon>Acari</taxon>
        <taxon>Parasitiformes</taxon>
        <taxon>Ixodida</taxon>
        <taxon>Ixodoidea</taxon>
        <taxon>Ixodidae</taxon>
        <taxon>Ixodinae</taxon>
        <taxon>Ixodes</taxon>
    </lineage>
</organism>
<dbReference type="PANTHER" id="PTHR37984:SF5">
    <property type="entry name" value="PROTEIN NYNRIN-LIKE"/>
    <property type="match status" value="1"/>
</dbReference>
<dbReference type="Gene3D" id="3.30.70.270">
    <property type="match status" value="1"/>
</dbReference>
<dbReference type="Gene3D" id="3.10.10.10">
    <property type="entry name" value="HIV Type 1 Reverse Transcriptase, subunit A, domain 1"/>
    <property type="match status" value="1"/>
</dbReference>
<accession>B7Q8F7</accession>
<dbReference type="EC" id="2.7.7.49" evidence="1"/>
<gene>
    <name evidence="1" type="ORF">IscW_ISCW011338</name>
</gene>
<dbReference type="Proteomes" id="UP000001555">
    <property type="component" value="Unassembled WGS sequence"/>
</dbReference>
<dbReference type="InterPro" id="IPR050951">
    <property type="entry name" value="Retrovirus_Pol_polyprotein"/>
</dbReference>
<dbReference type="EMBL" id="ABJB010714930">
    <property type="status" value="NOT_ANNOTATED_CDS"/>
    <property type="molecule type" value="Genomic_DNA"/>
</dbReference>
<dbReference type="AlphaFoldDB" id="B7Q8F7"/>
<dbReference type="SUPFAM" id="SSF56672">
    <property type="entry name" value="DNA/RNA polymerases"/>
    <property type="match status" value="1"/>
</dbReference>
<dbReference type="PaxDb" id="6945-B7Q8F7"/>
<dbReference type="InterPro" id="IPR043502">
    <property type="entry name" value="DNA/RNA_pol_sf"/>
</dbReference>
<dbReference type="VEuPathDB" id="VectorBase:ISCI011338"/>
<dbReference type="GO" id="GO:0003964">
    <property type="term" value="F:RNA-directed DNA polymerase activity"/>
    <property type="evidence" value="ECO:0007669"/>
    <property type="project" value="UniProtKB-EC"/>
</dbReference>
<evidence type="ECO:0000313" key="2">
    <source>
        <dbReference type="EnsemblMetazoa" id="ISCW011338-PA"/>
    </source>
</evidence>
<dbReference type="EnsemblMetazoa" id="ISCW011338-RA">
    <property type="protein sequence ID" value="ISCW011338-PA"/>
    <property type="gene ID" value="ISCW011338"/>
</dbReference>
<dbReference type="STRING" id="6945.B7Q8F7"/>
<evidence type="ECO:0000313" key="1">
    <source>
        <dbReference type="EMBL" id="EEC15129.1"/>
    </source>
</evidence>
<dbReference type="OrthoDB" id="7701707at2759"/>
<sequence length="183" mass="21174">FLRKNDRPQAYHNKNMATNSRHLLHDNSPDVDYADVLIMLANFGALFDKRPVCKRLMEHTFKTGDSAPIRCRLRPIDAHKRPIIYSCIEDLLQQNLIQPSFSQWFCAPVLVAKKSGVYQLAMDHRPLNAKIQVPVNPMPRTDWVLAEFGRTQWFTSFNLSQGFLRIPVRHEDIPKTAFICQQG</sequence>
<dbReference type="HOGENOM" id="CLU_1478605_0_0_1"/>
<reference evidence="2" key="2">
    <citation type="submission" date="2020-05" db="UniProtKB">
        <authorList>
            <consortium name="EnsemblMetazoa"/>
        </authorList>
    </citation>
    <scope>IDENTIFICATION</scope>
    <source>
        <strain evidence="2">wikel</strain>
    </source>
</reference>
<keyword evidence="1" id="KW-0808">Transferase</keyword>
<protein>
    <submittedName>
        <fullName evidence="1 2">Polyprotein of retroviral origin, putative</fullName>
        <ecNumber evidence="1">2.7.7.49</ecNumber>
    </submittedName>
</protein>
<proteinExistence type="predicted"/>
<feature type="non-terminal residue" evidence="1">
    <location>
        <position position="1"/>
    </location>
</feature>
<keyword evidence="1" id="KW-0548">Nucleotidyltransferase</keyword>
<dbReference type="EMBL" id="DS883654">
    <property type="protein sequence ID" value="EEC15129.1"/>
    <property type="molecule type" value="Genomic_DNA"/>
</dbReference>
<dbReference type="PANTHER" id="PTHR37984">
    <property type="entry name" value="PROTEIN CBG26694"/>
    <property type="match status" value="1"/>
</dbReference>
<keyword evidence="3" id="KW-1185">Reference proteome</keyword>
<dbReference type="VEuPathDB" id="VectorBase:ISCP_032647"/>
<reference evidence="1 3" key="1">
    <citation type="submission" date="2008-03" db="EMBL/GenBank/DDBJ databases">
        <title>Annotation of Ixodes scapularis.</title>
        <authorList>
            <consortium name="Ixodes scapularis Genome Project Consortium"/>
            <person name="Caler E."/>
            <person name="Hannick L.I."/>
            <person name="Bidwell S."/>
            <person name="Joardar V."/>
            <person name="Thiagarajan M."/>
            <person name="Amedeo P."/>
            <person name="Galinsky K.J."/>
            <person name="Schobel S."/>
            <person name="Inman J."/>
            <person name="Hostetler J."/>
            <person name="Miller J."/>
            <person name="Hammond M."/>
            <person name="Megy K."/>
            <person name="Lawson D."/>
            <person name="Kodira C."/>
            <person name="Sutton G."/>
            <person name="Meyer J."/>
            <person name="Hill C.A."/>
            <person name="Birren B."/>
            <person name="Nene V."/>
            <person name="Collins F."/>
            <person name="Alarcon-Chaidez F."/>
            <person name="Wikel S."/>
            <person name="Strausberg R."/>
        </authorList>
    </citation>
    <scope>NUCLEOTIDE SEQUENCE [LARGE SCALE GENOMIC DNA]</scope>
    <source>
        <strain evidence="3">Wikel</strain>
        <strain evidence="1">Wikel colony</strain>
    </source>
</reference>
<evidence type="ECO:0000313" key="3">
    <source>
        <dbReference type="Proteomes" id="UP000001555"/>
    </source>
</evidence>
<dbReference type="VEuPathDB" id="VectorBase:ISCW011338"/>
<feature type="non-terminal residue" evidence="1">
    <location>
        <position position="183"/>
    </location>
</feature>
<name>B7Q8F7_IXOSC</name>
<dbReference type="InterPro" id="IPR043128">
    <property type="entry name" value="Rev_trsase/Diguanyl_cyclase"/>
</dbReference>